<proteinExistence type="predicted"/>
<dbReference type="EMBL" id="CP038015">
    <property type="protein sequence ID" value="QBP41840.1"/>
    <property type="molecule type" value="Genomic_DNA"/>
</dbReference>
<dbReference type="PANTHER" id="PTHR32479:SF17">
    <property type="entry name" value="GLYCOLATE OXIDASE IRON-SULFUR SUBUNIT"/>
    <property type="match status" value="1"/>
</dbReference>
<keyword evidence="4 6" id="KW-0408">Iron</keyword>
<gene>
    <name evidence="8" type="ORF">E2636_12080</name>
</gene>
<comment type="cofactor">
    <cofactor evidence="6">
        <name>[4Fe-4S] cluster</name>
        <dbReference type="ChEBI" id="CHEBI:49883"/>
    </cofactor>
    <text evidence="6">Binds 2 [4Fe-4S] clusters.</text>
</comment>
<dbReference type="PROSITE" id="PS00198">
    <property type="entry name" value="4FE4S_FER_1"/>
    <property type="match status" value="2"/>
</dbReference>
<name>A0A4P6ZYQ5_9BACL</name>
<evidence type="ECO:0000256" key="1">
    <source>
        <dbReference type="ARBA" id="ARBA00022485"/>
    </source>
</evidence>
<dbReference type="InterPro" id="IPR009051">
    <property type="entry name" value="Helical_ferredxn"/>
</dbReference>
<comment type="catalytic activity">
    <reaction evidence="6">
        <text>glycolate + A = glyoxylate + AH2</text>
        <dbReference type="Rhea" id="RHEA:21264"/>
        <dbReference type="ChEBI" id="CHEBI:13193"/>
        <dbReference type="ChEBI" id="CHEBI:17499"/>
        <dbReference type="ChEBI" id="CHEBI:29805"/>
        <dbReference type="ChEBI" id="CHEBI:36655"/>
        <dbReference type="EC" id="1.1.99.14"/>
    </reaction>
</comment>
<dbReference type="InterPro" id="IPR004017">
    <property type="entry name" value="Cys_rich_dom"/>
</dbReference>
<protein>
    <recommendedName>
        <fullName evidence="6">Glycolate oxidase iron-sulfur subunit</fullName>
        <ecNumber evidence="6">1.1.99.14</ecNumber>
    </recommendedName>
</protein>
<dbReference type="Pfam" id="PF13183">
    <property type="entry name" value="Fer4_8"/>
    <property type="match status" value="1"/>
</dbReference>
<dbReference type="GO" id="GO:0051539">
    <property type="term" value="F:4 iron, 4 sulfur cluster binding"/>
    <property type="evidence" value="ECO:0007669"/>
    <property type="project" value="UniProtKB-UniRule"/>
</dbReference>
<evidence type="ECO:0000313" key="9">
    <source>
        <dbReference type="Proteomes" id="UP000294292"/>
    </source>
</evidence>
<feature type="domain" description="4Fe-4S ferredoxin-type" evidence="7">
    <location>
        <begin position="58"/>
        <end position="83"/>
    </location>
</feature>
<dbReference type="OrthoDB" id="9770306at2"/>
<dbReference type="GO" id="GO:0046872">
    <property type="term" value="F:metal ion binding"/>
    <property type="evidence" value="ECO:0007669"/>
    <property type="project" value="UniProtKB-UniRule"/>
</dbReference>
<dbReference type="GO" id="GO:0019154">
    <property type="term" value="F:glycolate dehydrogenase activity"/>
    <property type="evidence" value="ECO:0007669"/>
    <property type="project" value="UniProtKB-EC"/>
</dbReference>
<organism evidence="8 9">
    <name type="scientific">Paenisporosarcina antarctica</name>
    <dbReference type="NCBI Taxonomy" id="417367"/>
    <lineage>
        <taxon>Bacteria</taxon>
        <taxon>Bacillati</taxon>
        <taxon>Bacillota</taxon>
        <taxon>Bacilli</taxon>
        <taxon>Bacillales</taxon>
        <taxon>Caryophanaceae</taxon>
        <taxon>Paenisporosarcina</taxon>
    </lineage>
</organism>
<dbReference type="Pfam" id="PF02754">
    <property type="entry name" value="CCG"/>
    <property type="match status" value="2"/>
</dbReference>
<comment type="catalytic activity">
    <reaction evidence="6">
        <text>(R)-lactate + A = pyruvate + AH2</text>
        <dbReference type="Rhea" id="RHEA:15089"/>
        <dbReference type="ChEBI" id="CHEBI:13193"/>
        <dbReference type="ChEBI" id="CHEBI:15361"/>
        <dbReference type="ChEBI" id="CHEBI:16004"/>
        <dbReference type="ChEBI" id="CHEBI:17499"/>
    </reaction>
</comment>
<evidence type="ECO:0000256" key="6">
    <source>
        <dbReference type="PIRNR" id="PIRNR000139"/>
    </source>
</evidence>
<dbReference type="AlphaFoldDB" id="A0A4P6ZYQ5"/>
<accession>A0A4P6ZYQ5</accession>
<evidence type="ECO:0000256" key="5">
    <source>
        <dbReference type="ARBA" id="ARBA00023014"/>
    </source>
</evidence>
<evidence type="ECO:0000256" key="3">
    <source>
        <dbReference type="ARBA" id="ARBA00022737"/>
    </source>
</evidence>
<dbReference type="InterPro" id="IPR017896">
    <property type="entry name" value="4Fe4S_Fe-S-bd"/>
</dbReference>
<keyword evidence="6" id="KW-0249">Electron transport</keyword>
<keyword evidence="6" id="KW-0813">Transport</keyword>
<dbReference type="InterPro" id="IPR017900">
    <property type="entry name" value="4Fe4S_Fe_S_CS"/>
</dbReference>
<comment type="function">
    <text evidence="6">Component of a complex that catalyzes the oxidation of glycolate to glyoxylate.</text>
</comment>
<dbReference type="InterPro" id="IPR012257">
    <property type="entry name" value="Glc_ox_4Fe-4S"/>
</dbReference>
<keyword evidence="9" id="KW-1185">Reference proteome</keyword>
<reference evidence="8 9" key="1">
    <citation type="submission" date="2019-03" db="EMBL/GenBank/DDBJ databases">
        <title>Complete genome sequence of Paenisporosarcina antarctica CGMCC 1.6503T.</title>
        <authorList>
            <person name="Rong J.-C."/>
            <person name="Chi N.-Y."/>
            <person name="Zhang Q.-F."/>
        </authorList>
    </citation>
    <scope>NUCLEOTIDE SEQUENCE [LARGE SCALE GENOMIC DNA]</scope>
    <source>
        <strain evidence="8 9">CGMCC 1.6503</strain>
    </source>
</reference>
<dbReference type="RefSeq" id="WP_134210412.1">
    <property type="nucleotide sequence ID" value="NZ_CP038015.1"/>
</dbReference>
<keyword evidence="3" id="KW-0677">Repeat</keyword>
<dbReference type="EC" id="1.1.99.14" evidence="6"/>
<dbReference type="Proteomes" id="UP000294292">
    <property type="component" value="Chromosome"/>
</dbReference>
<dbReference type="PIRSF" id="PIRSF000139">
    <property type="entry name" value="Glc_ox_4Fe-4S"/>
    <property type="match status" value="1"/>
</dbReference>
<evidence type="ECO:0000259" key="7">
    <source>
        <dbReference type="PROSITE" id="PS51379"/>
    </source>
</evidence>
<keyword evidence="2 6" id="KW-0479">Metal-binding</keyword>
<dbReference type="PROSITE" id="PS51379">
    <property type="entry name" value="4FE4S_FER_2"/>
    <property type="match status" value="2"/>
</dbReference>
<keyword evidence="5 6" id="KW-0411">Iron-sulfur</keyword>
<sequence>MTNNKILQDKLAYDETFSCVQCGYCLPACPTYLAFGKESHSPRGRIQLVKLAAEGKIGFEDLGDSIDCCLGCRACETICPTNVEYGKILDSAIDVLGAFRKSQQSISEKVVRNIVFKKVLPNKKILKIVGTGLRLYQRTKADKVIRKSGVIKQVSPSLATMEQITPRIYKPESRENFQVNSKLKTKTKVAFFTGCIMDTFFARVNDLSMKLLEKAGCEVVLQKEQTCCGALHQHSAEKETAIELAKKNIEVFEQLDCDYIVNAIGGCGAALVEYDHLFEKSDPWFGRAKKFSLKNKDISYILSRMELPITKPLHMRVTYQPSCHLTNVQKIVNEPMELIRKIPGIEFTQMKNQDLCCGSAGIYNIVHHEESMMILDMKMKTVKDVKPHLIITTNPGCHLQMILGVKREGLESTVSVKHLVEVLAEACEVS</sequence>
<evidence type="ECO:0000256" key="4">
    <source>
        <dbReference type="ARBA" id="ARBA00023004"/>
    </source>
</evidence>
<feature type="domain" description="4Fe-4S ferredoxin-type" evidence="7">
    <location>
        <begin position="9"/>
        <end position="40"/>
    </location>
</feature>
<dbReference type="PANTHER" id="PTHR32479">
    <property type="entry name" value="GLYCOLATE OXIDASE IRON-SULFUR SUBUNIT"/>
    <property type="match status" value="1"/>
</dbReference>
<keyword evidence="1 6" id="KW-0004">4Fe-4S</keyword>
<evidence type="ECO:0000313" key="8">
    <source>
        <dbReference type="EMBL" id="QBP41840.1"/>
    </source>
</evidence>
<dbReference type="SUPFAM" id="SSF46548">
    <property type="entry name" value="alpha-helical ferredoxin"/>
    <property type="match status" value="1"/>
</dbReference>
<dbReference type="Gene3D" id="1.10.1060.10">
    <property type="entry name" value="Alpha-helical ferredoxin"/>
    <property type="match status" value="1"/>
</dbReference>
<evidence type="ECO:0000256" key="2">
    <source>
        <dbReference type="ARBA" id="ARBA00022723"/>
    </source>
</evidence>
<dbReference type="KEGG" id="panc:E2636_12080"/>